<dbReference type="AlphaFoldDB" id="A0A7G6DZW5"/>
<dbReference type="CDD" id="cd01949">
    <property type="entry name" value="GGDEF"/>
    <property type="match status" value="1"/>
</dbReference>
<dbReference type="Gene3D" id="3.30.70.270">
    <property type="match status" value="1"/>
</dbReference>
<dbReference type="Pfam" id="PF00990">
    <property type="entry name" value="GGDEF"/>
    <property type="match status" value="1"/>
</dbReference>
<dbReference type="PANTHER" id="PTHR45138">
    <property type="entry name" value="REGULATORY COMPONENTS OF SENSORY TRANSDUCTION SYSTEM"/>
    <property type="match status" value="1"/>
</dbReference>
<evidence type="ECO:0000313" key="2">
    <source>
        <dbReference type="EMBL" id="QNB45369.1"/>
    </source>
</evidence>
<dbReference type="InterPro" id="IPR000160">
    <property type="entry name" value="GGDEF_dom"/>
</dbReference>
<dbReference type="InterPro" id="IPR050469">
    <property type="entry name" value="Diguanylate_Cyclase"/>
</dbReference>
<proteinExistence type="predicted"/>
<dbReference type="SUPFAM" id="SSF55073">
    <property type="entry name" value="Nucleotide cyclase"/>
    <property type="match status" value="1"/>
</dbReference>
<feature type="domain" description="GGDEF" evidence="1">
    <location>
        <begin position="357"/>
        <end position="482"/>
    </location>
</feature>
<evidence type="ECO:0000313" key="3">
    <source>
        <dbReference type="Proteomes" id="UP000515847"/>
    </source>
</evidence>
<gene>
    <name evidence="2" type="ORF">BR63_03005</name>
</gene>
<dbReference type="InterPro" id="IPR043128">
    <property type="entry name" value="Rev_trsase/Diguanyl_cyclase"/>
</dbReference>
<dbReference type="GO" id="GO:0052621">
    <property type="term" value="F:diguanylate cyclase activity"/>
    <property type="evidence" value="ECO:0007669"/>
    <property type="project" value="TreeGrafter"/>
</dbReference>
<dbReference type="PANTHER" id="PTHR45138:SF9">
    <property type="entry name" value="DIGUANYLATE CYCLASE DGCM-RELATED"/>
    <property type="match status" value="1"/>
</dbReference>
<organism evidence="2 3">
    <name type="scientific">Thermanaerosceptrum fracticalcis</name>
    <dbReference type="NCBI Taxonomy" id="1712410"/>
    <lineage>
        <taxon>Bacteria</taxon>
        <taxon>Bacillati</taxon>
        <taxon>Bacillota</taxon>
        <taxon>Clostridia</taxon>
        <taxon>Eubacteriales</taxon>
        <taxon>Peptococcaceae</taxon>
        <taxon>Thermanaerosceptrum</taxon>
    </lineage>
</organism>
<dbReference type="EMBL" id="CP045798">
    <property type="protein sequence ID" value="QNB45369.1"/>
    <property type="molecule type" value="Genomic_DNA"/>
</dbReference>
<dbReference type="RefSeq" id="WP_187142812.1">
    <property type="nucleotide sequence ID" value="NZ_CP045798.1"/>
</dbReference>
<name>A0A7G6DZW5_THEFR</name>
<dbReference type="InterPro" id="IPR029787">
    <property type="entry name" value="Nucleotide_cyclase"/>
</dbReference>
<reference evidence="2 3" key="1">
    <citation type="journal article" date="2019" name="Front. Microbiol.">
        <title>Thermoanaerosceptrum fracticalcis gen. nov. sp. nov., a Novel Fumarate-Fermenting Microorganism From a Deep Fractured Carbonate Aquifer of the US Great Basin.</title>
        <authorList>
            <person name="Hamilton-Brehm S.D."/>
            <person name="Stewart L.E."/>
            <person name="Zavarin M."/>
            <person name="Caldwell M."/>
            <person name="Lawson P.A."/>
            <person name="Onstott T.C."/>
            <person name="Grzymski J."/>
            <person name="Neveux I."/>
            <person name="Lollar B.S."/>
            <person name="Russell C.E."/>
            <person name="Moser D.P."/>
        </authorList>
    </citation>
    <scope>NUCLEOTIDE SEQUENCE [LARGE SCALE GENOMIC DNA]</scope>
    <source>
        <strain evidence="2 3">DRI-13</strain>
    </source>
</reference>
<dbReference type="NCBIfam" id="TIGR00254">
    <property type="entry name" value="GGDEF"/>
    <property type="match status" value="1"/>
</dbReference>
<protein>
    <submittedName>
        <fullName evidence="2">Diguanylate cyclase</fullName>
    </submittedName>
</protein>
<evidence type="ECO:0000259" key="1">
    <source>
        <dbReference type="PROSITE" id="PS50887"/>
    </source>
</evidence>
<sequence>MRIHLVYEVDYLEQLKEMLGEAGHEIAGWDYSLPLFADFSEKKTVDADLALIDGQAGVTEKREIMEALGRIRKNLPELRLVVIFPTVLEKDEKFKEKLLSYSLYDMYFRDEYDIDDLEHWFGNPKTYGNYDIQTDDIAGTLPQREPVQASKKQEERGGLLKKGIDTLLKINLKEKFAKKESSEKEDTHETKTGAFASDFFVPPQDRNVYATAKKKQKKPVVYSWDMEYEGVTAFKDIGQLFALAEMVRPDFILMPGHKEEVAEKIREIKRHKKLWDLPVVVVGNISHELFKAGADECLPEWNDDSFGLLAPKLDSLRLIKEMSKSEALKDPLTGAYNRLFMEELLDKSIREYNMHGVPFCGLFCDLDYFKRLNDTYGHQVGDDVLKAFVSFLNENTRSGDFVTRYGGEEFLLLFSATTAKEMACKIDNMRLAWQEKDLYGSTFSGALADYLGEGKELFLRKLDEALYMAKNAGRNRVIYVEEDESISPPADLRCTPGGGFQTSVYAVAGAAPRVGATSFALMLAKEFALKYPVEILDAGGGAYDWLGGRGAKNINVRKAPPYSITPGVVTIIDAGTGVHDELKPFVETTFVVTDMSKKAVYIKNLVKGPAWLVGNRCVNDIKKLGQTWGLPVLLEIKHEEGIREAEKRGTFPEIKSVSRILKAHI</sequence>
<dbReference type="SMART" id="SM00267">
    <property type="entry name" value="GGDEF"/>
    <property type="match status" value="1"/>
</dbReference>
<accession>A0A7G6DZW5</accession>
<dbReference type="PROSITE" id="PS50887">
    <property type="entry name" value="GGDEF"/>
    <property type="match status" value="1"/>
</dbReference>
<dbReference type="KEGG" id="tfr:BR63_03005"/>
<dbReference type="Proteomes" id="UP000515847">
    <property type="component" value="Chromosome"/>
</dbReference>
<keyword evidence="3" id="KW-1185">Reference proteome</keyword>